<dbReference type="InterPro" id="IPR000743">
    <property type="entry name" value="Glyco_hydro_28"/>
</dbReference>
<evidence type="ECO:0000256" key="12">
    <source>
        <dbReference type="ARBA" id="ARBA00037312"/>
    </source>
</evidence>
<dbReference type="AlphaFoldDB" id="A0A9W8V726"/>
<dbReference type="Gene3D" id="2.160.20.10">
    <property type="entry name" value="Single-stranded right-handed beta-helix, Pectin lyase-like"/>
    <property type="match status" value="1"/>
</dbReference>
<dbReference type="GO" id="GO:0071555">
    <property type="term" value="P:cell wall organization"/>
    <property type="evidence" value="ECO:0007669"/>
    <property type="project" value="UniProtKB-KW"/>
</dbReference>
<evidence type="ECO:0000256" key="4">
    <source>
        <dbReference type="ARBA" id="ARBA00022729"/>
    </source>
</evidence>
<dbReference type="EC" id="3.2.1.67" evidence="13"/>
<dbReference type="EMBL" id="JAOQAZ010000045">
    <property type="protein sequence ID" value="KAJ4245750.1"/>
    <property type="molecule type" value="Genomic_DNA"/>
</dbReference>
<evidence type="ECO:0000256" key="14">
    <source>
        <dbReference type="ARBA" id="ARBA00048766"/>
    </source>
</evidence>
<evidence type="ECO:0000256" key="3">
    <source>
        <dbReference type="ARBA" id="ARBA00022525"/>
    </source>
</evidence>
<evidence type="ECO:0000256" key="7">
    <source>
        <dbReference type="ARBA" id="ARBA00023180"/>
    </source>
</evidence>
<dbReference type="GO" id="GO:0004650">
    <property type="term" value="F:polygalacturonase activity"/>
    <property type="evidence" value="ECO:0007669"/>
    <property type="project" value="InterPro"/>
</dbReference>
<reference evidence="17" key="1">
    <citation type="submission" date="2022-09" db="EMBL/GenBank/DDBJ databases">
        <title>Fusarium specimens isolated from Avocado Roots.</title>
        <authorList>
            <person name="Stajich J."/>
            <person name="Roper C."/>
            <person name="Heimlech-Rivalta G."/>
        </authorList>
    </citation>
    <scope>NUCLEOTIDE SEQUENCE</scope>
    <source>
        <strain evidence="17">CF00136</strain>
    </source>
</reference>
<organism evidence="17 18">
    <name type="scientific">Fusarium torreyae</name>
    <dbReference type="NCBI Taxonomy" id="1237075"/>
    <lineage>
        <taxon>Eukaryota</taxon>
        <taxon>Fungi</taxon>
        <taxon>Dikarya</taxon>
        <taxon>Ascomycota</taxon>
        <taxon>Pezizomycotina</taxon>
        <taxon>Sordariomycetes</taxon>
        <taxon>Hypocreomycetidae</taxon>
        <taxon>Hypocreales</taxon>
        <taxon>Nectriaceae</taxon>
        <taxon>Fusarium</taxon>
    </lineage>
</organism>
<gene>
    <name evidence="17" type="ORF">NW762_013874</name>
</gene>
<keyword evidence="18" id="KW-1185">Reference proteome</keyword>
<dbReference type="SUPFAM" id="SSF51126">
    <property type="entry name" value="Pectin lyase-like"/>
    <property type="match status" value="1"/>
</dbReference>
<dbReference type="PANTHER" id="PTHR31736:SF12">
    <property type="entry name" value="EXO-POLYGALACTURONASE, PUTATIVE-RELATED"/>
    <property type="match status" value="1"/>
</dbReference>
<keyword evidence="10" id="KW-0961">Cell wall biogenesis/degradation</keyword>
<proteinExistence type="inferred from homology"/>
<dbReference type="PANTHER" id="PTHR31736">
    <property type="match status" value="1"/>
</dbReference>
<feature type="chain" id="PRO_5040863544" description="galacturonan 1,4-alpha-galacturonidase" evidence="16">
    <location>
        <begin position="19"/>
        <end position="314"/>
    </location>
</feature>
<comment type="caution">
    <text evidence="17">The sequence shown here is derived from an EMBL/GenBank/DDBJ whole genome shotgun (WGS) entry which is preliminary data.</text>
</comment>
<keyword evidence="3" id="KW-0964">Secreted</keyword>
<dbReference type="GO" id="GO:0047911">
    <property type="term" value="F:galacturan 1,4-alpha-galacturonidase activity"/>
    <property type="evidence" value="ECO:0007669"/>
    <property type="project" value="UniProtKB-EC"/>
</dbReference>
<evidence type="ECO:0000256" key="6">
    <source>
        <dbReference type="ARBA" id="ARBA00023157"/>
    </source>
</evidence>
<keyword evidence="8" id="KW-0119">Carbohydrate metabolism</keyword>
<evidence type="ECO:0000256" key="8">
    <source>
        <dbReference type="ARBA" id="ARBA00023277"/>
    </source>
</evidence>
<evidence type="ECO:0000256" key="16">
    <source>
        <dbReference type="SAM" id="SignalP"/>
    </source>
</evidence>
<dbReference type="GO" id="GO:0005576">
    <property type="term" value="C:extracellular region"/>
    <property type="evidence" value="ECO:0007669"/>
    <property type="project" value="UniProtKB-SubCell"/>
</dbReference>
<evidence type="ECO:0000256" key="11">
    <source>
        <dbReference type="ARBA" id="ARBA00023326"/>
    </source>
</evidence>
<dbReference type="Proteomes" id="UP001152049">
    <property type="component" value="Unassembled WGS sequence"/>
</dbReference>
<accession>A0A9W8V726</accession>
<comment type="subcellular location">
    <subcellularLocation>
        <location evidence="1">Secreted</location>
    </subcellularLocation>
</comment>
<dbReference type="InterPro" id="IPR011050">
    <property type="entry name" value="Pectin_lyase_fold/virulence"/>
</dbReference>
<evidence type="ECO:0000256" key="15">
    <source>
        <dbReference type="RuleBase" id="RU361169"/>
    </source>
</evidence>
<dbReference type="OrthoDB" id="187139at2759"/>
<protein>
    <recommendedName>
        <fullName evidence="13">galacturonan 1,4-alpha-galacturonidase</fullName>
        <ecNumber evidence="13">3.2.1.67</ecNumber>
    </recommendedName>
</protein>
<dbReference type="GO" id="GO:0000272">
    <property type="term" value="P:polysaccharide catabolic process"/>
    <property type="evidence" value="ECO:0007669"/>
    <property type="project" value="UniProtKB-KW"/>
</dbReference>
<evidence type="ECO:0000256" key="2">
    <source>
        <dbReference type="ARBA" id="ARBA00008834"/>
    </source>
</evidence>
<evidence type="ECO:0000256" key="13">
    <source>
        <dbReference type="ARBA" id="ARBA00038933"/>
    </source>
</evidence>
<dbReference type="Pfam" id="PF00295">
    <property type="entry name" value="Glyco_hydro_28"/>
    <property type="match status" value="1"/>
</dbReference>
<name>A0A9W8V726_9HYPO</name>
<keyword evidence="11" id="KW-0624">Polysaccharide degradation</keyword>
<keyword evidence="7" id="KW-0325">Glycoprotein</keyword>
<keyword evidence="4 16" id="KW-0732">Signal</keyword>
<evidence type="ECO:0000256" key="5">
    <source>
        <dbReference type="ARBA" id="ARBA00022801"/>
    </source>
</evidence>
<evidence type="ECO:0000256" key="10">
    <source>
        <dbReference type="ARBA" id="ARBA00023316"/>
    </source>
</evidence>
<comment type="catalytic activity">
    <reaction evidence="14">
        <text>[(1-&gt;4)-alpha-D-galacturonosyl](n) + H2O = alpha-D-galacturonate + [(1-&gt;4)-alpha-D-galacturonosyl](n-1)</text>
        <dbReference type="Rhea" id="RHEA:14117"/>
        <dbReference type="Rhea" id="RHEA-COMP:14570"/>
        <dbReference type="Rhea" id="RHEA-COMP:14572"/>
        <dbReference type="ChEBI" id="CHEBI:15377"/>
        <dbReference type="ChEBI" id="CHEBI:58658"/>
        <dbReference type="ChEBI" id="CHEBI:140523"/>
        <dbReference type="EC" id="3.2.1.67"/>
    </reaction>
</comment>
<comment type="similarity">
    <text evidence="2 15">Belongs to the glycosyl hydrolase 28 family.</text>
</comment>
<evidence type="ECO:0000313" key="17">
    <source>
        <dbReference type="EMBL" id="KAJ4245750.1"/>
    </source>
</evidence>
<comment type="function">
    <text evidence="12">Specific in hydrolyzing the terminal glycosidic bond of polygalacturonic acid and oligogalacturonates.</text>
</comment>
<keyword evidence="6" id="KW-1015">Disulfide bond</keyword>
<keyword evidence="9 15" id="KW-0326">Glycosidase</keyword>
<feature type="signal peptide" evidence="16">
    <location>
        <begin position="1"/>
        <end position="18"/>
    </location>
</feature>
<sequence length="314" mass="34533">MQFSSIALALATASTALSLPATDSLGIAKKTGRHTCTVLARGKEQSKVDNIVKSFKECRKNASVIFPQHQTYWIDKKVHVTLDNVNIDWSGEWLQAQFWSFNIMSGKNLSFENITCSAFASNAPTGANWVQNADGFNTMDVTNATFKNFHYHGGDDCIAIKPRSFGIKGDNVTCHGGNSIAIGSLGQYLEHNSVEDIMISNVKMGHLVDQEQDSYENEGKARGGGWGKVRKLLFSNFELQEVSRGPFITQDNGNNDSYAGTSRMEISDIIFRNFTGNLKSSSGRLGEISCSKEHPCFNISFEGMNLQAADGRCR</sequence>
<keyword evidence="5 15" id="KW-0378">Hydrolase</keyword>
<evidence type="ECO:0000256" key="1">
    <source>
        <dbReference type="ARBA" id="ARBA00004613"/>
    </source>
</evidence>
<dbReference type="InterPro" id="IPR012334">
    <property type="entry name" value="Pectin_lyas_fold"/>
</dbReference>
<evidence type="ECO:0000256" key="9">
    <source>
        <dbReference type="ARBA" id="ARBA00023295"/>
    </source>
</evidence>
<evidence type="ECO:0000313" key="18">
    <source>
        <dbReference type="Proteomes" id="UP001152049"/>
    </source>
</evidence>